<evidence type="ECO:0000313" key="3">
    <source>
        <dbReference type="Proteomes" id="UP000270530"/>
    </source>
</evidence>
<evidence type="ECO:0000313" key="2">
    <source>
        <dbReference type="EMBL" id="BBD78906.1"/>
    </source>
</evidence>
<protein>
    <submittedName>
        <fullName evidence="2">Uncharacterized protein</fullName>
    </submittedName>
</protein>
<dbReference type="AlphaFoldDB" id="A0A2Z6E1N1"/>
<dbReference type="RefSeq" id="WP_126535857.1">
    <property type="nucleotide sequence ID" value="NZ_AP018560.1"/>
</dbReference>
<accession>A0A2Z6E1N1</accession>
<dbReference type="Proteomes" id="UP000270530">
    <property type="component" value="Chromosome"/>
</dbReference>
<keyword evidence="3" id="KW-1185">Reference proteome</keyword>
<feature type="region of interest" description="Disordered" evidence="1">
    <location>
        <begin position="255"/>
        <end position="284"/>
    </location>
</feature>
<proteinExistence type="predicted"/>
<evidence type="ECO:0000256" key="1">
    <source>
        <dbReference type="SAM" id="MobiDB-lite"/>
    </source>
</evidence>
<dbReference type="EMBL" id="AP018560">
    <property type="protein sequence ID" value="BBD78906.1"/>
    <property type="molecule type" value="Genomic_DNA"/>
</dbReference>
<reference evidence="3" key="2">
    <citation type="submission" date="2018-06" db="EMBL/GenBank/DDBJ databases">
        <title>Genome sequence of Rhodanobacteraceae bacterium strain Dysh456.</title>
        <authorList>
            <person name="Fukui M."/>
        </authorList>
    </citation>
    <scope>NUCLEOTIDE SEQUENCE [LARGE SCALE GENOMIC DNA]</scope>
    <source>
        <strain evidence="3">Dysh456</strain>
    </source>
</reference>
<dbReference type="OrthoDB" id="5939597at2"/>
<gene>
    <name evidence="2" type="ORF">ALSL_0234</name>
</gene>
<feature type="compositionally biased region" description="Low complexity" evidence="1">
    <location>
        <begin position="1"/>
        <end position="13"/>
    </location>
</feature>
<organism evidence="2 3">
    <name type="scientific">Aerosticca soli</name>
    <dbReference type="NCBI Taxonomy" id="2010829"/>
    <lineage>
        <taxon>Bacteria</taxon>
        <taxon>Pseudomonadati</taxon>
        <taxon>Pseudomonadota</taxon>
        <taxon>Gammaproteobacteria</taxon>
        <taxon>Lysobacterales</taxon>
        <taxon>Rhodanobacteraceae</taxon>
        <taxon>Aerosticca</taxon>
    </lineage>
</organism>
<dbReference type="KEGG" id="rbd:ALSL_0234"/>
<name>A0A2Z6E1N1_9GAMM</name>
<feature type="region of interest" description="Disordered" evidence="1">
    <location>
        <begin position="1"/>
        <end position="24"/>
    </location>
</feature>
<sequence length="284" mass="29671">MAARPRSAAHPPAQVALQTTPAPTPALAGGYAEPLWQSAGGQSFSLTANQYDAGDAFERARQPLPLGVVGMGPATVTSLNYGLDNHLQLHAGVGRQQWIGSPLTLYSNDVGATYHGDGYSMDLSVSTTDAPRVPVLPRVLPGVPGVGGLSEFDGSTHFNAQGRFALDARSGIDLGASVGRIRLLPGNLLGTNVLDQKTVSFGVDHGPLSGAIVGRTLRPSIPGNGSIDRRWNSIDLGVTVRLPWQGEISIGAQNLWSSGSPANGPVGAEPDQSRTPYVQYHQDL</sequence>
<reference evidence="3" key="1">
    <citation type="submission" date="2018-04" db="EMBL/GenBank/DDBJ databases">
        <authorList>
            <person name="Watanabe M."/>
            <person name="Kojima H."/>
        </authorList>
    </citation>
    <scope>NUCLEOTIDE SEQUENCE [LARGE SCALE GENOMIC DNA]</scope>
    <source>
        <strain evidence="3">Dysh456</strain>
    </source>
</reference>